<feature type="non-terminal residue" evidence="1">
    <location>
        <position position="1"/>
    </location>
</feature>
<dbReference type="AlphaFoldDB" id="X1AMV1"/>
<dbReference type="InterPro" id="IPR008930">
    <property type="entry name" value="Terpenoid_cyclase/PrenylTrfase"/>
</dbReference>
<evidence type="ECO:0000313" key="1">
    <source>
        <dbReference type="EMBL" id="GAG70777.1"/>
    </source>
</evidence>
<gene>
    <name evidence="1" type="ORF">S01H4_18570</name>
</gene>
<name>X1AMV1_9ZZZZ</name>
<dbReference type="SUPFAM" id="SSF48239">
    <property type="entry name" value="Terpenoid cyclases/Protein prenyltransferases"/>
    <property type="match status" value="1"/>
</dbReference>
<dbReference type="EMBL" id="BART01008241">
    <property type="protein sequence ID" value="GAG70777.1"/>
    <property type="molecule type" value="Genomic_DNA"/>
</dbReference>
<accession>X1AMV1</accession>
<proteinExistence type="predicted"/>
<sequence length="281" mass="32184">GNDGSKWIEYPNIESFGRTGTVALLSLSIIDFLRSAEDVDKEFEEKLTSNLDKYLKFLISLRLDNGQFHQSYYLNNGTGYGSPSPYFDGETLLALAKAAKYMDKHELIPMILDSANSTYMAHVIEALIIDPDSSITKGFFQWGCMSYFEIETTNWINSDKYSNNIIYLTDWMIDVHRTLERTRNTAYAYEGIIHAYEIARRNNDSSRIEKYFSVIDEGLYKLTTWQVGGPIPNTFLKDNPTSNIFAIGGIMNHKEEAPLRIDVTQHQMHAVILAQKYVYDC</sequence>
<protein>
    <submittedName>
        <fullName evidence="1">Uncharacterized protein</fullName>
    </submittedName>
</protein>
<comment type="caution">
    <text evidence="1">The sequence shown here is derived from an EMBL/GenBank/DDBJ whole genome shotgun (WGS) entry which is preliminary data.</text>
</comment>
<organism evidence="1">
    <name type="scientific">marine sediment metagenome</name>
    <dbReference type="NCBI Taxonomy" id="412755"/>
    <lineage>
        <taxon>unclassified sequences</taxon>
        <taxon>metagenomes</taxon>
        <taxon>ecological metagenomes</taxon>
    </lineage>
</organism>
<reference evidence="1" key="1">
    <citation type="journal article" date="2014" name="Front. Microbiol.">
        <title>High frequency of phylogenetically diverse reductive dehalogenase-homologous genes in deep subseafloor sedimentary metagenomes.</title>
        <authorList>
            <person name="Kawai M."/>
            <person name="Futagami T."/>
            <person name="Toyoda A."/>
            <person name="Takaki Y."/>
            <person name="Nishi S."/>
            <person name="Hori S."/>
            <person name="Arai W."/>
            <person name="Tsubouchi T."/>
            <person name="Morono Y."/>
            <person name="Uchiyama I."/>
            <person name="Ito T."/>
            <person name="Fujiyama A."/>
            <person name="Inagaki F."/>
            <person name="Takami H."/>
        </authorList>
    </citation>
    <scope>NUCLEOTIDE SEQUENCE</scope>
    <source>
        <strain evidence="1">Expedition CK06-06</strain>
    </source>
</reference>